<evidence type="ECO:0000259" key="5">
    <source>
        <dbReference type="Pfam" id="PF02931"/>
    </source>
</evidence>
<keyword evidence="4" id="KW-0406">Ion transport</keyword>
<gene>
    <name evidence="6" type="ORF">Fcan01_20864</name>
</gene>
<dbReference type="OrthoDB" id="442503at2759"/>
<dbReference type="PRINTS" id="PR00253">
    <property type="entry name" value="GABAARECEPTR"/>
</dbReference>
<organism evidence="6 7">
    <name type="scientific">Folsomia candida</name>
    <name type="common">Springtail</name>
    <dbReference type="NCBI Taxonomy" id="158441"/>
    <lineage>
        <taxon>Eukaryota</taxon>
        <taxon>Metazoa</taxon>
        <taxon>Ecdysozoa</taxon>
        <taxon>Arthropoda</taxon>
        <taxon>Hexapoda</taxon>
        <taxon>Collembola</taxon>
        <taxon>Entomobryomorpha</taxon>
        <taxon>Isotomoidea</taxon>
        <taxon>Isotomidae</taxon>
        <taxon>Proisotominae</taxon>
        <taxon>Folsomia</taxon>
    </lineage>
</organism>
<evidence type="ECO:0000256" key="1">
    <source>
        <dbReference type="ARBA" id="ARBA00004141"/>
    </source>
</evidence>
<name>A0A226DGY1_FOLCA</name>
<evidence type="ECO:0000313" key="6">
    <source>
        <dbReference type="EMBL" id="OXA44483.1"/>
    </source>
</evidence>
<keyword evidence="4" id="KW-0812">Transmembrane</keyword>
<keyword evidence="4" id="KW-0407">Ion channel</keyword>
<keyword evidence="7" id="KW-1185">Reference proteome</keyword>
<sequence length="384" mass="44280">MFAPIPSVWLLITCAFLITSTATFSVEDTKIIDNLLANYSGKVLPYDRNGTHPTIVTVNILVTSITDIDQVKMTFTAQLTFRMEWYDARLKYNESTKDVPRYLSIPPQFGKKLWKPDLHFANEQQHWKHDVFVANEFYRVYANGEILYSTRASIKFTCPMDLRLFPFDKQTCPIEFSSFGHTNEYLILKWHEHAPLQIPSDLTIDYNFNLDDFSTNYCHEATHTGVYSCLRAEFIFGRKSFRYLRDSYAPMVISILLIWTSTWISSSDLGGILARALLLGGATFYCKWSTSKYASLVPYMTTWDMWDTSCTGFIVVAIVEFVLVVVLHSESPGKKNTCRGRIDIAIRLLYPIGFVLFAVTYFAIYAKWEKQEDVEEDDNYLDGD</sequence>
<dbReference type="InterPro" id="IPR036734">
    <property type="entry name" value="Neur_chan_lig-bd_sf"/>
</dbReference>
<dbReference type="PROSITE" id="PS00236">
    <property type="entry name" value="NEUROTR_ION_CHANNEL"/>
    <property type="match status" value="1"/>
</dbReference>
<comment type="subcellular location">
    <subcellularLocation>
        <location evidence="1">Membrane</location>
        <topology evidence="1">Multi-pass membrane protein</topology>
    </subcellularLocation>
</comment>
<dbReference type="Gene3D" id="1.20.58.390">
    <property type="entry name" value="Neurotransmitter-gated ion-channel transmembrane domain"/>
    <property type="match status" value="1"/>
</dbReference>
<dbReference type="Pfam" id="PF02931">
    <property type="entry name" value="Neur_chan_LBD"/>
    <property type="match status" value="1"/>
</dbReference>
<comment type="caution">
    <text evidence="6">The sequence shown here is derived from an EMBL/GenBank/DDBJ whole genome shotgun (WGS) entry which is preliminary data.</text>
</comment>
<dbReference type="PANTHER" id="PTHR18945">
    <property type="entry name" value="NEUROTRANSMITTER GATED ION CHANNEL"/>
    <property type="match status" value="1"/>
</dbReference>
<feature type="signal peptide" evidence="4">
    <location>
        <begin position="1"/>
        <end position="22"/>
    </location>
</feature>
<dbReference type="Gene3D" id="2.70.170.10">
    <property type="entry name" value="Neurotransmitter-gated ion-channel ligand-binding domain"/>
    <property type="match status" value="1"/>
</dbReference>
<keyword evidence="2 4" id="KW-0732">Signal</keyword>
<evidence type="ECO:0000313" key="7">
    <source>
        <dbReference type="Proteomes" id="UP000198287"/>
    </source>
</evidence>
<keyword evidence="4" id="KW-0813">Transport</keyword>
<dbReference type="OMA" id="YCHEATH"/>
<dbReference type="InterPro" id="IPR006201">
    <property type="entry name" value="Neur_channel"/>
</dbReference>
<dbReference type="GO" id="GO:0005230">
    <property type="term" value="F:extracellular ligand-gated monoatomic ion channel activity"/>
    <property type="evidence" value="ECO:0007669"/>
    <property type="project" value="InterPro"/>
</dbReference>
<dbReference type="InterPro" id="IPR038050">
    <property type="entry name" value="Neuro_actylchol_rec"/>
</dbReference>
<feature type="chain" id="PRO_5022271441" evidence="4">
    <location>
        <begin position="23"/>
        <end position="384"/>
    </location>
</feature>
<evidence type="ECO:0000256" key="3">
    <source>
        <dbReference type="ARBA" id="ARBA00023136"/>
    </source>
</evidence>
<comment type="caution">
    <text evidence="4">Lacks conserved residue(s) required for the propagation of feature annotation.</text>
</comment>
<dbReference type="AlphaFoldDB" id="A0A226DGY1"/>
<dbReference type="GO" id="GO:0004888">
    <property type="term" value="F:transmembrane signaling receptor activity"/>
    <property type="evidence" value="ECO:0007669"/>
    <property type="project" value="InterPro"/>
</dbReference>
<keyword evidence="3 4" id="KW-0472">Membrane</keyword>
<dbReference type="GO" id="GO:0016020">
    <property type="term" value="C:membrane"/>
    <property type="evidence" value="ECO:0007669"/>
    <property type="project" value="UniProtKB-SubCell"/>
</dbReference>
<dbReference type="InterPro" id="IPR006202">
    <property type="entry name" value="Neur_chan_lig-bd"/>
</dbReference>
<comment type="similarity">
    <text evidence="4">Belongs to the ligand-gated ion channel (TC 1.A.9) family.</text>
</comment>
<proteinExistence type="inferred from homology"/>
<dbReference type="Proteomes" id="UP000198287">
    <property type="component" value="Unassembled WGS sequence"/>
</dbReference>
<dbReference type="InterPro" id="IPR006028">
    <property type="entry name" value="GABAA/Glycine_rcpt"/>
</dbReference>
<reference evidence="6 7" key="1">
    <citation type="submission" date="2015-12" db="EMBL/GenBank/DDBJ databases">
        <title>The genome of Folsomia candida.</title>
        <authorList>
            <person name="Faddeeva A."/>
            <person name="Derks M.F."/>
            <person name="Anvar Y."/>
            <person name="Smit S."/>
            <person name="Van Straalen N."/>
            <person name="Roelofs D."/>
        </authorList>
    </citation>
    <scope>NUCLEOTIDE SEQUENCE [LARGE SCALE GENOMIC DNA]</scope>
    <source>
        <strain evidence="6 7">VU population</strain>
        <tissue evidence="6">Whole body</tissue>
    </source>
</reference>
<dbReference type="PRINTS" id="PR00252">
    <property type="entry name" value="NRIONCHANNEL"/>
</dbReference>
<evidence type="ECO:0000256" key="4">
    <source>
        <dbReference type="RuleBase" id="RU000687"/>
    </source>
</evidence>
<dbReference type="STRING" id="158441.A0A226DGY1"/>
<protein>
    <submittedName>
        <fullName evidence="6">Glutamate-gated chloride channel</fullName>
    </submittedName>
</protein>
<dbReference type="InterPro" id="IPR018000">
    <property type="entry name" value="Neurotransmitter_ion_chnl_CS"/>
</dbReference>
<dbReference type="EMBL" id="LNIX01000019">
    <property type="protein sequence ID" value="OXA44483.1"/>
    <property type="molecule type" value="Genomic_DNA"/>
</dbReference>
<feature type="transmembrane region" description="Helical" evidence="4">
    <location>
        <begin position="310"/>
        <end position="327"/>
    </location>
</feature>
<keyword evidence="4" id="KW-1133">Transmembrane helix</keyword>
<feature type="transmembrane region" description="Helical" evidence="4">
    <location>
        <begin position="248"/>
        <end position="265"/>
    </location>
</feature>
<feature type="domain" description="Neurotransmitter-gated ion-channel ligand-binding" evidence="5">
    <location>
        <begin position="29"/>
        <end position="223"/>
    </location>
</feature>
<dbReference type="CDD" id="cd18993">
    <property type="entry name" value="LGIC_ECD_GluCl"/>
    <property type="match status" value="1"/>
</dbReference>
<evidence type="ECO:0000256" key="2">
    <source>
        <dbReference type="ARBA" id="ARBA00022729"/>
    </source>
</evidence>
<feature type="transmembrane region" description="Helical" evidence="4">
    <location>
        <begin position="348"/>
        <end position="366"/>
    </location>
</feature>
<dbReference type="SUPFAM" id="SSF63712">
    <property type="entry name" value="Nicotinic receptor ligand binding domain-like"/>
    <property type="match status" value="1"/>
</dbReference>
<accession>A0A226DGY1</accession>